<evidence type="ECO:0000313" key="4">
    <source>
        <dbReference type="Proteomes" id="UP000437736"/>
    </source>
</evidence>
<dbReference type="Proteomes" id="UP000437736">
    <property type="component" value="Unassembled WGS sequence"/>
</dbReference>
<dbReference type="PANTHER" id="PTHR43194:SF2">
    <property type="entry name" value="PEROXISOMAL MEMBRANE PROTEIN LPX1"/>
    <property type="match status" value="1"/>
</dbReference>
<dbReference type="GO" id="GO:0016787">
    <property type="term" value="F:hydrolase activity"/>
    <property type="evidence" value="ECO:0007669"/>
    <property type="project" value="UniProtKB-KW"/>
</dbReference>
<name>A0ABW9QYL0_9ACTN</name>
<reference evidence="3 4" key="1">
    <citation type="submission" date="2019-11" db="EMBL/GenBank/DDBJ databases">
        <title>Acidiferrimicrobium australis gen. nov., sp. nov., an acidophilic and obligately heterotrophic, member of the Actinobacteria that catalyses dissimilatory oxido- reduction of iron isolated from metal-rich acidic water in Chile.</title>
        <authorList>
            <person name="Gonzalez D."/>
            <person name="Huber K."/>
            <person name="Hedrich S."/>
            <person name="Rojas-Villalobos C."/>
            <person name="Quatrini R."/>
            <person name="Dinamarca M.A."/>
            <person name="Schwarz A."/>
            <person name="Canales C."/>
            <person name="Nancucheo I."/>
        </authorList>
    </citation>
    <scope>NUCLEOTIDE SEQUENCE [LARGE SCALE GENOMIC DNA]</scope>
    <source>
        <strain evidence="3 4">USS-CCA1</strain>
    </source>
</reference>
<dbReference type="SUPFAM" id="SSF53474">
    <property type="entry name" value="alpha/beta-Hydrolases"/>
    <property type="match status" value="1"/>
</dbReference>
<keyword evidence="3" id="KW-0378">Hydrolase</keyword>
<dbReference type="InterPro" id="IPR050228">
    <property type="entry name" value="Carboxylesterase_BioH"/>
</dbReference>
<feature type="non-terminal residue" evidence="3">
    <location>
        <position position="1"/>
    </location>
</feature>
<evidence type="ECO:0000313" key="3">
    <source>
        <dbReference type="EMBL" id="MST34935.1"/>
    </source>
</evidence>
<protein>
    <submittedName>
        <fullName evidence="3">Alpha/beta fold hydrolase</fullName>
    </submittedName>
</protein>
<evidence type="ECO:0000259" key="2">
    <source>
        <dbReference type="Pfam" id="PF00561"/>
    </source>
</evidence>
<feature type="domain" description="AB hydrolase-1" evidence="2">
    <location>
        <begin position="9"/>
        <end position="179"/>
    </location>
</feature>
<accession>A0ABW9QYL0</accession>
<dbReference type="EMBL" id="WJHE01001313">
    <property type="protein sequence ID" value="MST34935.1"/>
    <property type="molecule type" value="Genomic_DNA"/>
</dbReference>
<keyword evidence="1" id="KW-0732">Signal</keyword>
<evidence type="ECO:0000256" key="1">
    <source>
        <dbReference type="SAM" id="SignalP"/>
    </source>
</evidence>
<dbReference type="Pfam" id="PF00561">
    <property type="entry name" value="Abhydrolase_1"/>
    <property type="match status" value="1"/>
</dbReference>
<feature type="signal peptide" evidence="1">
    <location>
        <begin position="1"/>
        <end position="23"/>
    </location>
</feature>
<feature type="chain" id="PRO_5046599608" evidence="1">
    <location>
        <begin position="24"/>
        <end position="193"/>
    </location>
</feature>
<keyword evidence="4" id="KW-1185">Reference proteome</keyword>
<gene>
    <name evidence="3" type="ORF">GHK86_19680</name>
</gene>
<sequence length="193" mass="20637">ALAPAARLVVGMSLGGLASLALAAAHPELVPSLVLVDITPGVDGSKTRAITDFVSGPERFESFEEILERTVRHNPGRSEASLRRGVLHNAQRLPDGSWSWRWDPHRGHPSEVENDVEAGHGFASLWEALGATRMPLTLVRGSRSPVVDDADVAELRSRRPDARVVTVDGAGHSVQGDRPLELAALLAPLLAHP</sequence>
<dbReference type="InterPro" id="IPR029058">
    <property type="entry name" value="AB_hydrolase_fold"/>
</dbReference>
<comment type="caution">
    <text evidence="3">The sequence shown here is derived from an EMBL/GenBank/DDBJ whole genome shotgun (WGS) entry which is preliminary data.</text>
</comment>
<dbReference type="InterPro" id="IPR000073">
    <property type="entry name" value="AB_hydrolase_1"/>
</dbReference>
<dbReference type="PANTHER" id="PTHR43194">
    <property type="entry name" value="HYDROLASE ALPHA/BETA FOLD FAMILY"/>
    <property type="match status" value="1"/>
</dbReference>
<dbReference type="Gene3D" id="3.40.50.1820">
    <property type="entry name" value="alpha/beta hydrolase"/>
    <property type="match status" value="1"/>
</dbReference>
<organism evidence="3 4">
    <name type="scientific">Acidiferrimicrobium australe</name>
    <dbReference type="NCBI Taxonomy" id="2664430"/>
    <lineage>
        <taxon>Bacteria</taxon>
        <taxon>Bacillati</taxon>
        <taxon>Actinomycetota</taxon>
        <taxon>Acidimicrobiia</taxon>
        <taxon>Acidimicrobiales</taxon>
        <taxon>Acidimicrobiaceae</taxon>
        <taxon>Acidiferrimicrobium</taxon>
    </lineage>
</organism>
<proteinExistence type="predicted"/>